<evidence type="ECO:0000313" key="1">
    <source>
        <dbReference type="EMBL" id="GGI01114.1"/>
    </source>
</evidence>
<name>A0ABQ2B0E0_9MICC</name>
<gene>
    <name evidence="1" type="ORF">GCM10007170_39810</name>
</gene>
<protein>
    <submittedName>
        <fullName evidence="1">Uncharacterized protein</fullName>
    </submittedName>
</protein>
<sequence length="66" mass="7192">MPRVRIRKASVGAVGAGAVRRAERSLEQSIRESRLDYLNHANSLRSIGSEWLAVMTGQSEPTAALN</sequence>
<organism evidence="1 2">
    <name type="scientific">Arthrobacter liuii</name>
    <dbReference type="NCBI Taxonomy" id="1476996"/>
    <lineage>
        <taxon>Bacteria</taxon>
        <taxon>Bacillati</taxon>
        <taxon>Actinomycetota</taxon>
        <taxon>Actinomycetes</taxon>
        <taxon>Micrococcales</taxon>
        <taxon>Micrococcaceae</taxon>
        <taxon>Arthrobacter</taxon>
    </lineage>
</organism>
<proteinExistence type="predicted"/>
<dbReference type="EMBL" id="BMFW01000032">
    <property type="protein sequence ID" value="GGI01114.1"/>
    <property type="molecule type" value="Genomic_DNA"/>
</dbReference>
<accession>A0ABQ2B0E0</accession>
<comment type="caution">
    <text evidence="1">The sequence shown here is derived from an EMBL/GenBank/DDBJ whole genome shotgun (WGS) entry which is preliminary data.</text>
</comment>
<dbReference type="RefSeq" id="WP_188573263.1">
    <property type="nucleotide sequence ID" value="NZ_BMFW01000032.1"/>
</dbReference>
<reference evidence="2" key="1">
    <citation type="journal article" date="2019" name="Int. J. Syst. Evol. Microbiol.">
        <title>The Global Catalogue of Microorganisms (GCM) 10K type strain sequencing project: providing services to taxonomists for standard genome sequencing and annotation.</title>
        <authorList>
            <consortium name="The Broad Institute Genomics Platform"/>
            <consortium name="The Broad Institute Genome Sequencing Center for Infectious Disease"/>
            <person name="Wu L."/>
            <person name="Ma J."/>
        </authorList>
    </citation>
    <scope>NUCLEOTIDE SEQUENCE [LARGE SCALE GENOMIC DNA]</scope>
    <source>
        <strain evidence="2">CGMCC 1.12778</strain>
    </source>
</reference>
<dbReference type="Proteomes" id="UP000643279">
    <property type="component" value="Unassembled WGS sequence"/>
</dbReference>
<keyword evidence="2" id="KW-1185">Reference proteome</keyword>
<evidence type="ECO:0000313" key="2">
    <source>
        <dbReference type="Proteomes" id="UP000643279"/>
    </source>
</evidence>